<evidence type="ECO:0000313" key="1">
    <source>
        <dbReference type="EMBL" id="MFC4870702.1"/>
    </source>
</evidence>
<keyword evidence="2" id="KW-1185">Reference proteome</keyword>
<organism evidence="1 2">
    <name type="scientific">Negadavirga shengliensis</name>
    <dbReference type="NCBI Taxonomy" id="1389218"/>
    <lineage>
        <taxon>Bacteria</taxon>
        <taxon>Pseudomonadati</taxon>
        <taxon>Bacteroidota</taxon>
        <taxon>Cytophagia</taxon>
        <taxon>Cytophagales</taxon>
        <taxon>Cyclobacteriaceae</taxon>
        <taxon>Negadavirga</taxon>
    </lineage>
</organism>
<accession>A0ABV9SWR6</accession>
<reference evidence="2" key="1">
    <citation type="journal article" date="2019" name="Int. J. Syst. Evol. Microbiol.">
        <title>The Global Catalogue of Microorganisms (GCM) 10K type strain sequencing project: providing services to taxonomists for standard genome sequencing and annotation.</title>
        <authorList>
            <consortium name="The Broad Institute Genomics Platform"/>
            <consortium name="The Broad Institute Genome Sequencing Center for Infectious Disease"/>
            <person name="Wu L."/>
            <person name="Ma J."/>
        </authorList>
    </citation>
    <scope>NUCLEOTIDE SEQUENCE [LARGE SCALE GENOMIC DNA]</scope>
    <source>
        <strain evidence="2">CGMCC 4.7466</strain>
    </source>
</reference>
<protein>
    <submittedName>
        <fullName evidence="1">Uncharacterized protein</fullName>
    </submittedName>
</protein>
<sequence>MGEILYLQKGVTGAYFSHEDAEMIAVTCPPYRKALREAGRGDDLNQLREVKL</sequence>
<dbReference type="EMBL" id="JBHSJJ010000002">
    <property type="protein sequence ID" value="MFC4870702.1"/>
    <property type="molecule type" value="Genomic_DNA"/>
</dbReference>
<comment type="caution">
    <text evidence="1">The sequence shown here is derived from an EMBL/GenBank/DDBJ whole genome shotgun (WGS) entry which is preliminary data.</text>
</comment>
<evidence type="ECO:0000313" key="2">
    <source>
        <dbReference type="Proteomes" id="UP001595818"/>
    </source>
</evidence>
<gene>
    <name evidence="1" type="ORF">ACFPFU_03320</name>
</gene>
<dbReference type="Proteomes" id="UP001595818">
    <property type="component" value="Unassembled WGS sequence"/>
</dbReference>
<name>A0ABV9SWR6_9BACT</name>
<proteinExistence type="predicted"/>
<dbReference type="RefSeq" id="WP_377061493.1">
    <property type="nucleotide sequence ID" value="NZ_JBHSJJ010000002.1"/>
</dbReference>